<evidence type="ECO:0000259" key="9">
    <source>
        <dbReference type="PROSITE" id="PS50850"/>
    </source>
</evidence>
<dbReference type="InterPro" id="IPR005828">
    <property type="entry name" value="MFS_sugar_transport-like"/>
</dbReference>
<dbReference type="GO" id="GO:0005886">
    <property type="term" value="C:plasma membrane"/>
    <property type="evidence" value="ECO:0007669"/>
    <property type="project" value="UniProtKB-SubCell"/>
</dbReference>
<proteinExistence type="inferred from homology"/>
<feature type="transmembrane region" description="Helical" evidence="8">
    <location>
        <begin position="388"/>
        <end position="411"/>
    </location>
</feature>
<feature type="transmembrane region" description="Helical" evidence="8">
    <location>
        <begin position="169"/>
        <end position="189"/>
    </location>
</feature>
<evidence type="ECO:0000256" key="4">
    <source>
        <dbReference type="ARBA" id="ARBA00022989"/>
    </source>
</evidence>
<dbReference type="PROSITE" id="PS00216">
    <property type="entry name" value="SUGAR_TRANSPORT_1"/>
    <property type="match status" value="1"/>
</dbReference>
<dbReference type="AlphaFoldDB" id="A0ABD2MMJ3"/>
<gene>
    <name evidence="10" type="ORF">HHI36_011592</name>
</gene>
<keyword evidence="3 8" id="KW-0812">Transmembrane</keyword>
<feature type="transmembrane region" description="Helical" evidence="8">
    <location>
        <begin position="62"/>
        <end position="81"/>
    </location>
</feature>
<dbReference type="EMBL" id="JABFTP020000001">
    <property type="protein sequence ID" value="KAL3267469.1"/>
    <property type="molecule type" value="Genomic_DNA"/>
</dbReference>
<evidence type="ECO:0000256" key="7">
    <source>
        <dbReference type="ARBA" id="ARBA00024348"/>
    </source>
</evidence>
<dbReference type="PANTHER" id="PTHR48021:SF46">
    <property type="entry name" value="MAJOR FACILITATOR SUPERFAMILY (MFS) PROFILE DOMAIN-CONTAINING PROTEIN"/>
    <property type="match status" value="1"/>
</dbReference>
<evidence type="ECO:0000256" key="6">
    <source>
        <dbReference type="ARBA" id="ARBA00023180"/>
    </source>
</evidence>
<dbReference type="InterPro" id="IPR003663">
    <property type="entry name" value="Sugar/inositol_transpt"/>
</dbReference>
<reference evidence="10 11" key="1">
    <citation type="journal article" date="2021" name="BMC Biol.">
        <title>Horizontally acquired antibacterial genes associated with adaptive radiation of ladybird beetles.</title>
        <authorList>
            <person name="Li H.S."/>
            <person name="Tang X.F."/>
            <person name="Huang Y.H."/>
            <person name="Xu Z.Y."/>
            <person name="Chen M.L."/>
            <person name="Du X.Y."/>
            <person name="Qiu B.Y."/>
            <person name="Chen P.T."/>
            <person name="Zhang W."/>
            <person name="Slipinski A."/>
            <person name="Escalona H.E."/>
            <person name="Waterhouse R.M."/>
            <person name="Zwick A."/>
            <person name="Pang H."/>
        </authorList>
    </citation>
    <scope>NUCLEOTIDE SEQUENCE [LARGE SCALE GENOMIC DNA]</scope>
    <source>
        <strain evidence="10">SYSU2018</strain>
    </source>
</reference>
<feature type="transmembrane region" description="Helical" evidence="8">
    <location>
        <begin position="417"/>
        <end position="439"/>
    </location>
</feature>
<feature type="transmembrane region" description="Helical" evidence="8">
    <location>
        <begin position="144"/>
        <end position="163"/>
    </location>
</feature>
<organism evidence="10 11">
    <name type="scientific">Cryptolaemus montrouzieri</name>
    <dbReference type="NCBI Taxonomy" id="559131"/>
    <lineage>
        <taxon>Eukaryota</taxon>
        <taxon>Metazoa</taxon>
        <taxon>Ecdysozoa</taxon>
        <taxon>Arthropoda</taxon>
        <taxon>Hexapoda</taxon>
        <taxon>Insecta</taxon>
        <taxon>Pterygota</taxon>
        <taxon>Neoptera</taxon>
        <taxon>Endopterygota</taxon>
        <taxon>Coleoptera</taxon>
        <taxon>Polyphaga</taxon>
        <taxon>Cucujiformia</taxon>
        <taxon>Coccinelloidea</taxon>
        <taxon>Coccinellidae</taxon>
        <taxon>Scymninae</taxon>
        <taxon>Scymnini</taxon>
        <taxon>Cryptolaemus</taxon>
    </lineage>
</organism>
<feature type="domain" description="Major facilitator superfamily (MFS) profile" evidence="9">
    <location>
        <begin position="14"/>
        <end position="443"/>
    </location>
</feature>
<accession>A0ABD2MMJ3</accession>
<feature type="transmembrane region" description="Helical" evidence="8">
    <location>
        <begin position="252"/>
        <end position="273"/>
    </location>
</feature>
<keyword evidence="4 8" id="KW-1133">Transmembrane helix</keyword>
<dbReference type="Gene3D" id="1.20.1250.20">
    <property type="entry name" value="MFS general substrate transporter like domains"/>
    <property type="match status" value="1"/>
</dbReference>
<dbReference type="PANTHER" id="PTHR48021">
    <property type="match status" value="1"/>
</dbReference>
<dbReference type="SUPFAM" id="SSF103473">
    <property type="entry name" value="MFS general substrate transporter"/>
    <property type="match status" value="1"/>
</dbReference>
<evidence type="ECO:0000256" key="8">
    <source>
        <dbReference type="SAM" id="Phobius"/>
    </source>
</evidence>
<dbReference type="InterPro" id="IPR036259">
    <property type="entry name" value="MFS_trans_sf"/>
</dbReference>
<dbReference type="Proteomes" id="UP001516400">
    <property type="component" value="Unassembled WGS sequence"/>
</dbReference>
<sequence>MIKHLLNMFEGCGPQLLAVLAGTINAVSDGMQYGWSSPSIPILESENTPVQLEPGDEVWLESLYMLGGLVGLPFSIYLVDYAGRKKTVLMSSVVGICGWIFIGAGTSVTHLFIGRFLLGLTADIAFNASPMYISEIAHQKIRGFLAGIIYLMMLLGIVIIYAIGPLISIQASSIVGGSLLLSQFIIFPFMPDSPYYLIYVDKHEEAKQALQRLRVEKDVTKELIEISKAVERQKTEKGRPQDLFLIKSNRKACFIVMLLNITQHFAGITILIMNLHDILNEANFDIMSSSNTAIIFSTLMLISATVATFVVDKYGRKILLVLSGILTCVALFAIAIYFHLQYLGLNLVALGWVPVLSVMVYAIAFKFGLGIIPIVMTAELFPARVKGLGMAVSDTMYILASTLSIYVYQWLSDSYGIYVSFYLFGVCCMFSTVLITTYAPETKGKTLEEIQMILKK</sequence>
<dbReference type="Pfam" id="PF00083">
    <property type="entry name" value="Sugar_tr"/>
    <property type="match status" value="1"/>
</dbReference>
<comment type="subcellular location">
    <subcellularLocation>
        <location evidence="1">Cell membrane</location>
        <topology evidence="1">Multi-pass membrane protein</topology>
    </subcellularLocation>
</comment>
<feature type="transmembrane region" description="Helical" evidence="8">
    <location>
        <begin position="293"/>
        <end position="311"/>
    </location>
</feature>
<dbReference type="InterPro" id="IPR050549">
    <property type="entry name" value="MFS_Trehalose_Transporter"/>
</dbReference>
<comment type="similarity">
    <text evidence="7">Belongs to the major facilitator superfamily. Sugar transporter (TC 2.A.1.1) family. Trehalose transporter subfamily.</text>
</comment>
<comment type="caution">
    <text evidence="10">The sequence shown here is derived from an EMBL/GenBank/DDBJ whole genome shotgun (WGS) entry which is preliminary data.</text>
</comment>
<name>A0ABD2MMJ3_9CUCU</name>
<keyword evidence="6" id="KW-0325">Glycoprotein</keyword>
<dbReference type="FunFam" id="1.20.1250.20:FF:000055">
    <property type="entry name" value="Facilitated trehalose transporter Tret1-2 homolog"/>
    <property type="match status" value="1"/>
</dbReference>
<evidence type="ECO:0000256" key="5">
    <source>
        <dbReference type="ARBA" id="ARBA00023136"/>
    </source>
</evidence>
<evidence type="ECO:0000313" key="10">
    <source>
        <dbReference type="EMBL" id="KAL3267469.1"/>
    </source>
</evidence>
<feature type="transmembrane region" description="Helical" evidence="8">
    <location>
        <begin position="88"/>
        <end position="106"/>
    </location>
</feature>
<evidence type="ECO:0000256" key="1">
    <source>
        <dbReference type="ARBA" id="ARBA00004651"/>
    </source>
</evidence>
<keyword evidence="5 8" id="KW-0472">Membrane</keyword>
<dbReference type="InterPro" id="IPR005829">
    <property type="entry name" value="Sugar_transporter_CS"/>
</dbReference>
<keyword evidence="11" id="KW-1185">Reference proteome</keyword>
<dbReference type="InterPro" id="IPR020846">
    <property type="entry name" value="MFS_dom"/>
</dbReference>
<dbReference type="PROSITE" id="PS50850">
    <property type="entry name" value="MFS"/>
    <property type="match status" value="1"/>
</dbReference>
<keyword evidence="2" id="KW-1003">Cell membrane</keyword>
<evidence type="ECO:0000256" key="2">
    <source>
        <dbReference type="ARBA" id="ARBA00022475"/>
    </source>
</evidence>
<feature type="transmembrane region" description="Helical" evidence="8">
    <location>
        <begin position="352"/>
        <end position="376"/>
    </location>
</feature>
<feature type="transmembrane region" description="Helical" evidence="8">
    <location>
        <begin position="112"/>
        <end position="132"/>
    </location>
</feature>
<evidence type="ECO:0000256" key="3">
    <source>
        <dbReference type="ARBA" id="ARBA00022692"/>
    </source>
</evidence>
<dbReference type="PRINTS" id="PR00171">
    <property type="entry name" value="SUGRTRNSPORT"/>
</dbReference>
<evidence type="ECO:0000313" key="11">
    <source>
        <dbReference type="Proteomes" id="UP001516400"/>
    </source>
</evidence>
<protein>
    <recommendedName>
        <fullName evidence="9">Major facilitator superfamily (MFS) profile domain-containing protein</fullName>
    </recommendedName>
</protein>
<feature type="transmembrane region" description="Helical" evidence="8">
    <location>
        <begin position="318"/>
        <end position="340"/>
    </location>
</feature>